<dbReference type="EMBL" id="VIRS01000013">
    <property type="protein sequence ID" value="TQS43499.1"/>
    <property type="molecule type" value="Genomic_DNA"/>
</dbReference>
<dbReference type="InParanoid" id="A0A545AQ93"/>
<dbReference type="AlphaFoldDB" id="A0A545AQ93"/>
<keyword evidence="1" id="KW-0472">Membrane</keyword>
<protein>
    <recommendedName>
        <fullName evidence="4">Membrane-anchored protein</fullName>
    </recommendedName>
</protein>
<gene>
    <name evidence="2" type="ORF">FL583_19190</name>
</gene>
<dbReference type="InterPro" id="IPR007136">
    <property type="entry name" value="DUF347"/>
</dbReference>
<evidence type="ECO:0008006" key="4">
    <source>
        <dbReference type="Google" id="ProtNLM"/>
    </source>
</evidence>
<feature type="transmembrane region" description="Helical" evidence="1">
    <location>
        <begin position="62"/>
        <end position="81"/>
    </location>
</feature>
<comment type="caution">
    <text evidence="2">The sequence shown here is derived from an EMBL/GenBank/DDBJ whole genome shotgun (WGS) entry which is preliminary data.</text>
</comment>
<feature type="transmembrane region" description="Helical" evidence="1">
    <location>
        <begin position="213"/>
        <end position="235"/>
    </location>
</feature>
<feature type="transmembrane region" description="Helical" evidence="1">
    <location>
        <begin position="157"/>
        <end position="176"/>
    </location>
</feature>
<feature type="transmembrane region" description="Helical" evidence="1">
    <location>
        <begin position="131"/>
        <end position="151"/>
    </location>
</feature>
<dbReference type="OrthoDB" id="9794709at2"/>
<feature type="transmembrane region" description="Helical" evidence="1">
    <location>
        <begin position="93"/>
        <end position="111"/>
    </location>
</feature>
<keyword evidence="1" id="KW-0812">Transmembrane</keyword>
<reference evidence="2 3" key="1">
    <citation type="submission" date="2019-07" db="EMBL/GenBank/DDBJ databases">
        <title>Cryptosporangium phraense sp. nov., isolated from plant litter.</title>
        <authorList>
            <person name="Suriyachadkun C."/>
        </authorList>
    </citation>
    <scope>NUCLEOTIDE SEQUENCE [LARGE SCALE GENOMIC DNA]</scope>
    <source>
        <strain evidence="2 3">A-T 5661</strain>
    </source>
</reference>
<feature type="transmembrane region" description="Helical" evidence="1">
    <location>
        <begin position="183"/>
        <end position="201"/>
    </location>
</feature>
<keyword evidence="3" id="KW-1185">Reference proteome</keyword>
<feature type="transmembrane region" description="Helical" evidence="1">
    <location>
        <begin position="34"/>
        <end position="55"/>
    </location>
</feature>
<accession>A0A545AQ93</accession>
<dbReference type="Proteomes" id="UP000317982">
    <property type="component" value="Unassembled WGS sequence"/>
</dbReference>
<name>A0A545AQ93_9ACTN</name>
<keyword evidence="1" id="KW-1133">Transmembrane helix</keyword>
<evidence type="ECO:0000256" key="1">
    <source>
        <dbReference type="SAM" id="Phobius"/>
    </source>
</evidence>
<evidence type="ECO:0000313" key="2">
    <source>
        <dbReference type="EMBL" id="TQS43499.1"/>
    </source>
</evidence>
<dbReference type="Pfam" id="PF03988">
    <property type="entry name" value="DUF347"/>
    <property type="match status" value="4"/>
</dbReference>
<organism evidence="2 3">
    <name type="scientific">Cryptosporangium phraense</name>
    <dbReference type="NCBI Taxonomy" id="2593070"/>
    <lineage>
        <taxon>Bacteria</taxon>
        <taxon>Bacillati</taxon>
        <taxon>Actinomycetota</taxon>
        <taxon>Actinomycetes</taxon>
        <taxon>Cryptosporangiales</taxon>
        <taxon>Cryptosporangiaceae</taxon>
        <taxon>Cryptosporangium</taxon>
    </lineage>
</organism>
<evidence type="ECO:0000313" key="3">
    <source>
        <dbReference type="Proteomes" id="UP000317982"/>
    </source>
</evidence>
<proteinExistence type="predicted"/>
<sequence>MLNKVPEITAFFWVIKILCTTIGESAADYVNVTLGVGLIATTLITAVLLVVALVVQFRLDRYVPSVYWTVVALVSVVGTLITDNLTDNLGVSLWISTGVFLVLLLLTFGVWYRTERTLSIHSIVTTRREAFYWLVVVVTFALGTAAGDLLIDQLQTGLLAAVLIYAAAIAVVFVAYRFGLGATLSFWIAYVLTRPLGGSLGDFLSGDRSEGGAGLGTLLTSLLFLAAIVATVVYLSVTRVDRTERVAVRR</sequence>